<evidence type="ECO:0008006" key="2">
    <source>
        <dbReference type="Google" id="ProtNLM"/>
    </source>
</evidence>
<sequence>MSDVEYWNGVYQSGQYVRGKIPTNPTSFARFALPYFQACHSQAASPGTPVVVEWGCGNGRDSLFFAYSGLNVVATDISSTAAAKLRAENHDGLLAVEADFASDSFNPLLSQTSFSSPIIASVYSRFSIHSVSEAGATSAFKWAWKNLAPQGTLAIETRSVKDKLFGVGTPVEGERNAWVEDHYRRFTVASDLRDQLTKIGFDVVFFEENSGFAAFGQEDPICIRAVVAKPE</sequence>
<dbReference type="EMBL" id="HBFN01024334">
    <property type="protein sequence ID" value="CAD8800420.1"/>
    <property type="molecule type" value="Transcribed_RNA"/>
</dbReference>
<name>A0A7S0VX72_9CRYP</name>
<dbReference type="InterPro" id="IPR029063">
    <property type="entry name" value="SAM-dependent_MTases_sf"/>
</dbReference>
<dbReference type="AlphaFoldDB" id="A0A7S0VX72"/>
<gene>
    <name evidence="1" type="ORF">HTEP1355_LOCUS14093</name>
</gene>
<dbReference type="SUPFAM" id="SSF53335">
    <property type="entry name" value="S-adenosyl-L-methionine-dependent methyltransferases"/>
    <property type="match status" value="1"/>
</dbReference>
<dbReference type="Gene3D" id="3.40.50.150">
    <property type="entry name" value="Vaccinia Virus protein VP39"/>
    <property type="match status" value="1"/>
</dbReference>
<dbReference type="Pfam" id="PF13489">
    <property type="entry name" value="Methyltransf_23"/>
    <property type="match status" value="1"/>
</dbReference>
<accession>A0A7S0VX72</accession>
<proteinExistence type="predicted"/>
<reference evidence="1" key="1">
    <citation type="submission" date="2021-01" db="EMBL/GenBank/DDBJ databases">
        <authorList>
            <person name="Corre E."/>
            <person name="Pelletier E."/>
            <person name="Niang G."/>
            <person name="Scheremetjew M."/>
            <person name="Finn R."/>
            <person name="Kale V."/>
            <person name="Holt S."/>
            <person name="Cochrane G."/>
            <person name="Meng A."/>
            <person name="Brown T."/>
            <person name="Cohen L."/>
        </authorList>
    </citation>
    <scope>NUCLEOTIDE SEQUENCE</scope>
    <source>
        <strain evidence="1">CCMP443</strain>
    </source>
</reference>
<organism evidence="1">
    <name type="scientific">Hemiselmis tepida</name>
    <dbReference type="NCBI Taxonomy" id="464990"/>
    <lineage>
        <taxon>Eukaryota</taxon>
        <taxon>Cryptophyceae</taxon>
        <taxon>Cryptomonadales</taxon>
        <taxon>Hemiselmidaceae</taxon>
        <taxon>Hemiselmis</taxon>
    </lineage>
</organism>
<evidence type="ECO:0000313" key="1">
    <source>
        <dbReference type="EMBL" id="CAD8800420.1"/>
    </source>
</evidence>
<protein>
    <recommendedName>
        <fullName evidence="2">Methyltransferase domain-containing protein</fullName>
    </recommendedName>
</protein>